<organism evidence="2 3">
    <name type="scientific">Brevinema andersonii</name>
    <dbReference type="NCBI Taxonomy" id="34097"/>
    <lineage>
        <taxon>Bacteria</taxon>
        <taxon>Pseudomonadati</taxon>
        <taxon>Spirochaetota</taxon>
        <taxon>Spirochaetia</taxon>
        <taxon>Brevinematales</taxon>
        <taxon>Brevinemataceae</taxon>
        <taxon>Brevinema</taxon>
    </lineage>
</organism>
<dbReference type="OrthoDB" id="5233at2"/>
<dbReference type="RefSeq" id="WP_092319297.1">
    <property type="nucleotide sequence ID" value="NZ_FOKY01000010.1"/>
</dbReference>
<accession>A0A1I1EBY3</accession>
<sequence length="130" mass="15083">MAITLILKNKRNNEIKIGILGFSWTTLFFGGFVPLIRGDLKMFLILLILYITINYNTPLIFQNSHLINFQMLSVIWTSNNSWNLLYGFVVHVLGAFFYNKIYTQHLVNRGYVPMNEEGITLLKIKGIMVH</sequence>
<evidence type="ECO:0008006" key="4">
    <source>
        <dbReference type="Google" id="ProtNLM"/>
    </source>
</evidence>
<dbReference type="STRING" id="34097.SAMN02745150_01025"/>
<dbReference type="EMBL" id="FOKY01000010">
    <property type="protein sequence ID" value="SFB84072.1"/>
    <property type="molecule type" value="Genomic_DNA"/>
</dbReference>
<evidence type="ECO:0000313" key="3">
    <source>
        <dbReference type="Proteomes" id="UP000240042"/>
    </source>
</evidence>
<evidence type="ECO:0000256" key="1">
    <source>
        <dbReference type="SAM" id="Phobius"/>
    </source>
</evidence>
<keyword evidence="1" id="KW-1133">Transmembrane helix</keyword>
<gene>
    <name evidence="2" type="ORF">SAMN02745150_01025</name>
</gene>
<dbReference type="Proteomes" id="UP000240042">
    <property type="component" value="Unassembled WGS sequence"/>
</dbReference>
<dbReference type="AlphaFoldDB" id="A0A1I1EBY3"/>
<feature type="transmembrane region" description="Helical" evidence="1">
    <location>
        <begin position="43"/>
        <end position="61"/>
    </location>
</feature>
<reference evidence="3" key="1">
    <citation type="submission" date="2016-10" db="EMBL/GenBank/DDBJ databases">
        <authorList>
            <person name="Varghese N."/>
            <person name="Submissions S."/>
        </authorList>
    </citation>
    <scope>NUCLEOTIDE SEQUENCE [LARGE SCALE GENOMIC DNA]</scope>
    <source>
        <strain evidence="3">ATCC 43811</strain>
    </source>
</reference>
<keyword evidence="3" id="KW-1185">Reference proteome</keyword>
<keyword evidence="1" id="KW-0812">Transmembrane</keyword>
<feature type="transmembrane region" description="Helical" evidence="1">
    <location>
        <begin position="81"/>
        <end position="99"/>
    </location>
</feature>
<keyword evidence="1" id="KW-0472">Membrane</keyword>
<proteinExistence type="predicted"/>
<evidence type="ECO:0000313" key="2">
    <source>
        <dbReference type="EMBL" id="SFB84072.1"/>
    </source>
</evidence>
<feature type="transmembrane region" description="Helical" evidence="1">
    <location>
        <begin position="17"/>
        <end position="36"/>
    </location>
</feature>
<name>A0A1I1EBY3_BREAD</name>
<protein>
    <recommendedName>
        <fullName evidence="4">HrgC protein</fullName>
    </recommendedName>
</protein>